<feature type="compositionally biased region" description="Acidic residues" evidence="1">
    <location>
        <begin position="90"/>
        <end position="104"/>
    </location>
</feature>
<feature type="region of interest" description="Disordered" evidence="1">
    <location>
        <begin position="31"/>
        <end position="104"/>
    </location>
</feature>
<reference evidence="2" key="1">
    <citation type="submission" date="2020-03" db="EMBL/GenBank/DDBJ databases">
        <authorList>
            <person name="Weist P."/>
        </authorList>
    </citation>
    <scope>NUCLEOTIDE SEQUENCE</scope>
</reference>
<proteinExistence type="predicted"/>
<organism evidence="2 3">
    <name type="scientific">Pleuronectes platessa</name>
    <name type="common">European plaice</name>
    <dbReference type="NCBI Taxonomy" id="8262"/>
    <lineage>
        <taxon>Eukaryota</taxon>
        <taxon>Metazoa</taxon>
        <taxon>Chordata</taxon>
        <taxon>Craniata</taxon>
        <taxon>Vertebrata</taxon>
        <taxon>Euteleostomi</taxon>
        <taxon>Actinopterygii</taxon>
        <taxon>Neopterygii</taxon>
        <taxon>Teleostei</taxon>
        <taxon>Neoteleostei</taxon>
        <taxon>Acanthomorphata</taxon>
        <taxon>Carangaria</taxon>
        <taxon>Pleuronectiformes</taxon>
        <taxon>Pleuronectoidei</taxon>
        <taxon>Pleuronectidae</taxon>
        <taxon>Pleuronectes</taxon>
    </lineage>
</organism>
<dbReference type="AlphaFoldDB" id="A0A9N7TX01"/>
<gene>
    <name evidence="2" type="ORF">PLEPLA_LOCUS8410</name>
</gene>
<dbReference type="EMBL" id="CADEAL010000462">
    <property type="protein sequence ID" value="CAB1420535.1"/>
    <property type="molecule type" value="Genomic_DNA"/>
</dbReference>
<evidence type="ECO:0000256" key="1">
    <source>
        <dbReference type="SAM" id="MobiDB-lite"/>
    </source>
</evidence>
<feature type="compositionally biased region" description="Basic and acidic residues" evidence="1">
    <location>
        <begin position="52"/>
        <end position="67"/>
    </location>
</feature>
<evidence type="ECO:0000313" key="3">
    <source>
        <dbReference type="Proteomes" id="UP001153269"/>
    </source>
</evidence>
<sequence>MNSAVVVVLDRVEKGNSVVETGITQYWYRSDGVPADPPGEPVAAGLAAVSESRGEGEKKAGEEKSIEQDGGDSGRNGGEAGDGRVAWSEQVEEEEIEEEADAIK</sequence>
<keyword evidence="3" id="KW-1185">Reference proteome</keyword>
<evidence type="ECO:0000313" key="2">
    <source>
        <dbReference type="EMBL" id="CAB1420535.1"/>
    </source>
</evidence>
<name>A0A9N7TX01_PLEPL</name>
<dbReference type="Proteomes" id="UP001153269">
    <property type="component" value="Unassembled WGS sequence"/>
</dbReference>
<feature type="compositionally biased region" description="Gly residues" evidence="1">
    <location>
        <begin position="71"/>
        <end position="80"/>
    </location>
</feature>
<comment type="caution">
    <text evidence="2">The sequence shown here is derived from an EMBL/GenBank/DDBJ whole genome shotgun (WGS) entry which is preliminary data.</text>
</comment>
<protein>
    <submittedName>
        <fullName evidence="2">Uncharacterized protein</fullName>
    </submittedName>
</protein>
<accession>A0A9N7TX01</accession>